<feature type="region of interest" description="Disordered" evidence="1">
    <location>
        <begin position="26"/>
        <end position="101"/>
    </location>
</feature>
<organism evidence="2 3">
    <name type="scientific">Actinocatenispora sera</name>
    <dbReference type="NCBI Taxonomy" id="390989"/>
    <lineage>
        <taxon>Bacteria</taxon>
        <taxon>Bacillati</taxon>
        <taxon>Actinomycetota</taxon>
        <taxon>Actinomycetes</taxon>
        <taxon>Micromonosporales</taxon>
        <taxon>Micromonosporaceae</taxon>
        <taxon>Actinocatenispora</taxon>
    </lineage>
</organism>
<gene>
    <name evidence="2" type="ORF">Asera_13430</name>
</gene>
<feature type="compositionally biased region" description="Low complexity" evidence="1">
    <location>
        <begin position="66"/>
        <end position="84"/>
    </location>
</feature>
<reference evidence="2" key="1">
    <citation type="submission" date="2020-08" db="EMBL/GenBank/DDBJ databases">
        <title>Whole genome shotgun sequence of Actinocatenispora sera NBRC 101916.</title>
        <authorList>
            <person name="Komaki H."/>
            <person name="Tamura T."/>
        </authorList>
    </citation>
    <scope>NUCLEOTIDE SEQUENCE</scope>
    <source>
        <strain evidence="2">NBRC 101916</strain>
    </source>
</reference>
<sequence length="101" mass="9745">MSSPASAKARGPPFVTCTYSTGAVAAANASSSSHGASRARSSRSTTPYRVSAAPTRNSPGISEKNPVPTSSPAASTGTASAAVSQRGANDSGSSTASPTTA</sequence>
<feature type="compositionally biased region" description="Polar residues" evidence="1">
    <location>
        <begin position="86"/>
        <end position="101"/>
    </location>
</feature>
<feature type="compositionally biased region" description="Low complexity" evidence="1">
    <location>
        <begin position="26"/>
        <end position="46"/>
    </location>
</feature>
<keyword evidence="3" id="KW-1185">Reference proteome</keyword>
<evidence type="ECO:0000313" key="3">
    <source>
        <dbReference type="Proteomes" id="UP000680750"/>
    </source>
</evidence>
<protein>
    <submittedName>
        <fullName evidence="2">Uncharacterized protein</fullName>
    </submittedName>
</protein>
<dbReference type="EMBL" id="AP023354">
    <property type="protein sequence ID" value="BCJ27235.1"/>
    <property type="molecule type" value="Genomic_DNA"/>
</dbReference>
<evidence type="ECO:0000256" key="1">
    <source>
        <dbReference type="SAM" id="MobiDB-lite"/>
    </source>
</evidence>
<dbReference type="AlphaFoldDB" id="A0A810KX30"/>
<name>A0A810KX30_9ACTN</name>
<dbReference type="Proteomes" id="UP000680750">
    <property type="component" value="Chromosome"/>
</dbReference>
<dbReference type="KEGG" id="aser:Asera_13430"/>
<proteinExistence type="predicted"/>
<evidence type="ECO:0000313" key="2">
    <source>
        <dbReference type="EMBL" id="BCJ27235.1"/>
    </source>
</evidence>
<accession>A0A810KX30</accession>